<proteinExistence type="predicted"/>
<evidence type="ECO:0000313" key="4">
    <source>
        <dbReference type="Proteomes" id="UP000664795"/>
    </source>
</evidence>
<keyword evidence="1" id="KW-0808">Transferase</keyword>
<reference evidence="3 4" key="1">
    <citation type="submission" date="2021-03" db="EMBL/GenBank/DDBJ databases">
        <title>Fibrella sp. HMF5036 genome sequencing and assembly.</title>
        <authorList>
            <person name="Kang H."/>
            <person name="Kim H."/>
            <person name="Bae S."/>
            <person name="Joh K."/>
        </authorList>
    </citation>
    <scope>NUCLEOTIDE SEQUENCE [LARGE SCALE GENOMIC DNA]</scope>
    <source>
        <strain evidence="3 4">HMF5036</strain>
    </source>
</reference>
<sequence length="378" mass="42304">MRIILLGNYLPDRQQSMHRFALMLQEGLEKAAVQTEIWYPTLLFGKLTKSTTSGLGKWLSYLDKWVVFSLLVWWRVNVSRRGEKDLRFHICDHSNAPYLGVLPTDRTVITCHDVLAIRGALGHADAYCPASKTGKIYQKWILKHLTSARKIAAVTQTTLNQLQVLAPVNRQPEQRWLTIHNAFNAPFAPTVSTEAQHLLSRAGLQTDKPFILYVGSDLPRKNRSMLLDMVAQLGDQWQGSICYAGQAVEGRLVDHARKLNLQERVVSVARPDHATLQALYSHCEALVFPSFSEGFGWPVIEAQACEAPVISSTLAPMPEVSGGAALFADPTRPHEFARALLTLQDARVRSQLIEQGRSNCTRFSDQAMISAYLDLHHA</sequence>
<dbReference type="RefSeq" id="WP_207337148.1">
    <property type="nucleotide sequence ID" value="NZ_JAFMYU010000017.1"/>
</dbReference>
<dbReference type="EMBL" id="JAFMYU010000017">
    <property type="protein sequence ID" value="MBO0933189.1"/>
    <property type="molecule type" value="Genomic_DNA"/>
</dbReference>
<name>A0A939JZI7_9BACT</name>
<dbReference type="Gene3D" id="3.40.50.2000">
    <property type="entry name" value="Glycogen Phosphorylase B"/>
    <property type="match status" value="1"/>
</dbReference>
<organism evidence="3 4">
    <name type="scientific">Fibrella aquatilis</name>
    <dbReference type="NCBI Taxonomy" id="2817059"/>
    <lineage>
        <taxon>Bacteria</taxon>
        <taxon>Pseudomonadati</taxon>
        <taxon>Bacteroidota</taxon>
        <taxon>Cytophagia</taxon>
        <taxon>Cytophagales</taxon>
        <taxon>Spirosomataceae</taxon>
        <taxon>Fibrella</taxon>
    </lineage>
</organism>
<evidence type="ECO:0000256" key="1">
    <source>
        <dbReference type="ARBA" id="ARBA00022679"/>
    </source>
</evidence>
<gene>
    <name evidence="3" type="ORF">J2I48_19420</name>
</gene>
<comment type="caution">
    <text evidence="3">The sequence shown here is derived from an EMBL/GenBank/DDBJ whole genome shotgun (WGS) entry which is preliminary data.</text>
</comment>
<protein>
    <submittedName>
        <fullName evidence="3">Glycosyltransferase family 4 protein</fullName>
    </submittedName>
</protein>
<dbReference type="GO" id="GO:0016757">
    <property type="term" value="F:glycosyltransferase activity"/>
    <property type="evidence" value="ECO:0007669"/>
    <property type="project" value="InterPro"/>
</dbReference>
<dbReference type="GO" id="GO:0009103">
    <property type="term" value="P:lipopolysaccharide biosynthetic process"/>
    <property type="evidence" value="ECO:0007669"/>
    <property type="project" value="TreeGrafter"/>
</dbReference>
<evidence type="ECO:0000313" key="3">
    <source>
        <dbReference type="EMBL" id="MBO0933189.1"/>
    </source>
</evidence>
<keyword evidence="4" id="KW-1185">Reference proteome</keyword>
<dbReference type="SUPFAM" id="SSF53756">
    <property type="entry name" value="UDP-Glycosyltransferase/glycogen phosphorylase"/>
    <property type="match status" value="1"/>
</dbReference>
<dbReference type="AlphaFoldDB" id="A0A939JZI7"/>
<dbReference type="Pfam" id="PF00534">
    <property type="entry name" value="Glycos_transf_1"/>
    <property type="match status" value="1"/>
</dbReference>
<feature type="domain" description="Glycosyl transferase family 1" evidence="2">
    <location>
        <begin position="203"/>
        <end position="357"/>
    </location>
</feature>
<dbReference type="CDD" id="cd03809">
    <property type="entry name" value="GT4_MtfB-like"/>
    <property type="match status" value="1"/>
</dbReference>
<evidence type="ECO:0000259" key="2">
    <source>
        <dbReference type="Pfam" id="PF00534"/>
    </source>
</evidence>
<dbReference type="PANTHER" id="PTHR46401:SF2">
    <property type="entry name" value="GLYCOSYLTRANSFERASE WBBK-RELATED"/>
    <property type="match status" value="1"/>
</dbReference>
<dbReference type="PANTHER" id="PTHR46401">
    <property type="entry name" value="GLYCOSYLTRANSFERASE WBBK-RELATED"/>
    <property type="match status" value="1"/>
</dbReference>
<dbReference type="InterPro" id="IPR001296">
    <property type="entry name" value="Glyco_trans_1"/>
</dbReference>
<dbReference type="Proteomes" id="UP000664795">
    <property type="component" value="Unassembled WGS sequence"/>
</dbReference>
<accession>A0A939JZI7</accession>